<organism evidence="8 9">
    <name type="scientific">Prunus yedoensis var. nudiflora</name>
    <dbReference type="NCBI Taxonomy" id="2094558"/>
    <lineage>
        <taxon>Eukaryota</taxon>
        <taxon>Viridiplantae</taxon>
        <taxon>Streptophyta</taxon>
        <taxon>Embryophyta</taxon>
        <taxon>Tracheophyta</taxon>
        <taxon>Spermatophyta</taxon>
        <taxon>Magnoliopsida</taxon>
        <taxon>eudicotyledons</taxon>
        <taxon>Gunneridae</taxon>
        <taxon>Pentapetalae</taxon>
        <taxon>rosids</taxon>
        <taxon>fabids</taxon>
        <taxon>Rosales</taxon>
        <taxon>Rosaceae</taxon>
        <taxon>Amygdaloideae</taxon>
        <taxon>Amygdaleae</taxon>
        <taxon>Prunus</taxon>
    </lineage>
</organism>
<accession>A0A314ZD04</accession>
<evidence type="ECO:0000313" key="9">
    <source>
        <dbReference type="Proteomes" id="UP000250321"/>
    </source>
</evidence>
<dbReference type="Gene3D" id="2.60.110.10">
    <property type="entry name" value="Thaumatin"/>
    <property type="match status" value="1"/>
</dbReference>
<feature type="disulfide bond" evidence="6">
    <location>
        <begin position="35"/>
        <end position="246"/>
    </location>
</feature>
<feature type="disulfide bond" evidence="6">
    <location>
        <begin position="97"/>
        <end position="104"/>
    </location>
</feature>
<comment type="similarity">
    <text evidence="2">Belongs to the thaumatin family.</text>
</comment>
<dbReference type="SUPFAM" id="SSF49870">
    <property type="entry name" value="Osmotin, thaumatin-like protein"/>
    <property type="match status" value="1"/>
</dbReference>
<reference evidence="8 9" key="1">
    <citation type="submission" date="2018-02" db="EMBL/GenBank/DDBJ databases">
        <title>Draft genome of wild Prunus yedoensis var. nudiflora.</title>
        <authorList>
            <person name="Baek S."/>
            <person name="Kim J.-H."/>
            <person name="Choi K."/>
            <person name="Kim G.-B."/>
            <person name="Cho A."/>
            <person name="Jang H."/>
            <person name="Shin C.-H."/>
            <person name="Yu H.-J."/>
            <person name="Mun J.-H."/>
        </authorList>
    </citation>
    <scope>NUCLEOTIDE SEQUENCE [LARGE SCALE GENOMIC DNA]</scope>
    <source>
        <strain evidence="9">cv. Jeju island</strain>
        <tissue evidence="8">Leaf</tissue>
    </source>
</reference>
<dbReference type="FunFam" id="2.60.110.10:FF:000002">
    <property type="entry name" value="Thaumatin-like protein 1a"/>
    <property type="match status" value="1"/>
</dbReference>
<sequence>MASQTLLSLLLVTVFLSGKRALGANSATFTFTNRCPYTVWPGALTGSGAQLSSTGFELASGASSSLDVPSPWSGRFWGRTQCSTDASGKFICGTADCGSGQVACNGAGAIPPASLIELTLAPGGGQDFYDVSLVDGFNVPLELAPLGGSGGCSTTSCPANVNSVCPAELAVKGSDGGVIACKSACLVFNRPDYCCTGTFGSPNTCPPTDYSKIFKSQCPQAYSYAFDDKTSTFTCTGGPNYSITFCP</sequence>
<feature type="chain" id="PRO_5016461931" evidence="7">
    <location>
        <begin position="22"/>
        <end position="247"/>
    </location>
</feature>
<keyword evidence="9" id="KW-1185">Reference proteome</keyword>
<dbReference type="InterPro" id="IPR001938">
    <property type="entry name" value="Thaumatin"/>
</dbReference>
<dbReference type="InterPro" id="IPR017949">
    <property type="entry name" value="Thaumatin_CS"/>
</dbReference>
<feature type="disulfide bond" evidence="6">
    <location>
        <begin position="82"/>
        <end position="92"/>
    </location>
</feature>
<keyword evidence="3" id="KW-0964">Secreted</keyword>
<feature type="disulfide bond" evidence="6">
    <location>
        <begin position="157"/>
        <end position="218"/>
    </location>
</feature>
<dbReference type="EMBL" id="PJQY01000241">
    <property type="protein sequence ID" value="PQQ15048.1"/>
    <property type="molecule type" value="Genomic_DNA"/>
</dbReference>
<dbReference type="PROSITE" id="PS00316">
    <property type="entry name" value="THAUMATIN_1"/>
    <property type="match status" value="1"/>
</dbReference>
<evidence type="ECO:0000256" key="7">
    <source>
        <dbReference type="SAM" id="SignalP"/>
    </source>
</evidence>
<dbReference type="AlphaFoldDB" id="A0A314ZD04"/>
<feature type="disulfide bond" evidence="6">
    <location>
        <begin position="152"/>
        <end position="235"/>
    </location>
</feature>
<evidence type="ECO:0000256" key="2">
    <source>
        <dbReference type="ARBA" id="ARBA00010607"/>
    </source>
</evidence>
<gene>
    <name evidence="8" type="ORF">Pyn_25667</name>
</gene>
<dbReference type="SMART" id="SM00205">
    <property type="entry name" value="THN"/>
    <property type="match status" value="1"/>
</dbReference>
<name>A0A314ZD04_PRUYE</name>
<dbReference type="OrthoDB" id="430315at2759"/>
<keyword evidence="5 6" id="KW-1015">Disulfide bond</keyword>
<dbReference type="InterPro" id="IPR037176">
    <property type="entry name" value="Osmotin/thaumatin-like_sf"/>
</dbReference>
<feature type="signal peptide" evidence="7">
    <location>
        <begin position="1"/>
        <end position="21"/>
    </location>
</feature>
<dbReference type="PROSITE" id="PS51367">
    <property type="entry name" value="THAUMATIN_2"/>
    <property type="match status" value="1"/>
</dbReference>
<comment type="caution">
    <text evidence="8">The sequence shown here is derived from an EMBL/GenBank/DDBJ whole genome shotgun (WGS) entry which is preliminary data.</text>
</comment>
<evidence type="ECO:0000256" key="1">
    <source>
        <dbReference type="ARBA" id="ARBA00004613"/>
    </source>
</evidence>
<keyword evidence="4 7" id="KW-0732">Signal</keyword>
<dbReference type="PIRSF" id="PIRSF002703">
    <property type="entry name" value="Thaumatin"/>
    <property type="match status" value="1"/>
</dbReference>
<dbReference type="PRINTS" id="PR00347">
    <property type="entry name" value="THAUMATIN"/>
</dbReference>
<dbReference type="Pfam" id="PF00314">
    <property type="entry name" value="Thaumatin"/>
    <property type="match status" value="1"/>
</dbReference>
<evidence type="ECO:0000256" key="5">
    <source>
        <dbReference type="ARBA" id="ARBA00023157"/>
    </source>
</evidence>
<protein>
    <submittedName>
        <fullName evidence="8">Thaumatin-like protein 1</fullName>
    </submittedName>
</protein>
<feature type="disulfide bond" evidence="6">
    <location>
        <begin position="185"/>
        <end position="194"/>
    </location>
</feature>
<dbReference type="PANTHER" id="PTHR31048">
    <property type="entry name" value="OS03G0233200 PROTEIN"/>
    <property type="match status" value="1"/>
</dbReference>
<dbReference type="GO" id="GO:0005576">
    <property type="term" value="C:extracellular region"/>
    <property type="evidence" value="ECO:0007669"/>
    <property type="project" value="UniProtKB-SubCell"/>
</dbReference>
<feature type="disulfide bond" evidence="6">
    <location>
        <begin position="165"/>
        <end position="181"/>
    </location>
</feature>
<evidence type="ECO:0000256" key="4">
    <source>
        <dbReference type="ARBA" id="ARBA00022729"/>
    </source>
</evidence>
<evidence type="ECO:0000313" key="8">
    <source>
        <dbReference type="EMBL" id="PQQ15048.1"/>
    </source>
</evidence>
<feature type="disulfide bond" evidence="6">
    <location>
        <begin position="195"/>
        <end position="205"/>
    </location>
</feature>
<dbReference type="CDD" id="cd09218">
    <property type="entry name" value="TLP-PA"/>
    <property type="match status" value="1"/>
</dbReference>
<dbReference type="STRING" id="2094558.A0A314ZD04"/>
<dbReference type="GO" id="GO:0006952">
    <property type="term" value="P:defense response"/>
    <property type="evidence" value="ECO:0007669"/>
    <property type="project" value="UniProtKB-ARBA"/>
</dbReference>
<evidence type="ECO:0000256" key="6">
    <source>
        <dbReference type="PIRSR" id="PIRSR002703-1"/>
    </source>
</evidence>
<dbReference type="Proteomes" id="UP000250321">
    <property type="component" value="Unassembled WGS sequence"/>
</dbReference>
<proteinExistence type="inferred from homology"/>
<comment type="subcellular location">
    <subcellularLocation>
        <location evidence="1">Secreted</location>
    </subcellularLocation>
</comment>
<evidence type="ECO:0000256" key="3">
    <source>
        <dbReference type="ARBA" id="ARBA00022525"/>
    </source>
</evidence>